<dbReference type="InterPro" id="IPR040442">
    <property type="entry name" value="Pyrv_kinase-like_dom_sf"/>
</dbReference>
<reference evidence="6 7" key="1">
    <citation type="submission" date="2023-02" db="EMBL/GenBank/DDBJ databases">
        <title>Genome sequence of Sphingomonas naphthae.</title>
        <authorList>
            <person name="Kim S."/>
            <person name="Heo J."/>
            <person name="Kwon S.-W."/>
        </authorList>
    </citation>
    <scope>NUCLEOTIDE SEQUENCE [LARGE SCALE GENOMIC DNA]</scope>
    <source>
        <strain evidence="6 7">KACC 18716</strain>
    </source>
</reference>
<keyword evidence="7" id="KW-1185">Reference proteome</keyword>
<dbReference type="PANTHER" id="PTHR32308">
    <property type="entry name" value="LYASE BETA SUBUNIT, PUTATIVE (AFU_ORTHOLOGUE AFUA_4G13030)-RELATED"/>
    <property type="match status" value="1"/>
</dbReference>
<dbReference type="Proteomes" id="UP001220395">
    <property type="component" value="Chromosome"/>
</dbReference>
<accession>A0ABY7TJN5</accession>
<name>A0ABY7TJN5_9SPHN</name>
<sequence>MIRPRRSALFLPASNARAIEKARGLDSDVVILDLEDAVAPEEKAAARARAVETVKAGGFGHRELVVRVNGLGSPWVEEDLAALRTVAPDAILAPKIGCVAEVKALALRLNPGVPLWAMIESCAAILHIDAIAATRPLAALIVGANDLAKEMRCTPGADRAPLHAALAMTVMAARAHGLVAFDSVSNDLSGGDAFAALCDQGARFGFDGKTLIHPNQIAPCNAAFSPSEDAIAEAEAIVAGFAAPEAAGKGAIRVNGKMVELLHLDEAKQLLALAEAIRR</sequence>
<dbReference type="GO" id="GO:0016829">
    <property type="term" value="F:lyase activity"/>
    <property type="evidence" value="ECO:0007669"/>
    <property type="project" value="UniProtKB-KW"/>
</dbReference>
<evidence type="ECO:0000256" key="1">
    <source>
        <dbReference type="ARBA" id="ARBA00001946"/>
    </source>
</evidence>
<keyword evidence="3" id="KW-0479">Metal-binding</keyword>
<dbReference type="SUPFAM" id="SSF51621">
    <property type="entry name" value="Phosphoenolpyruvate/pyruvate domain"/>
    <property type="match status" value="1"/>
</dbReference>
<dbReference type="InterPro" id="IPR005000">
    <property type="entry name" value="Aldolase/citrate-lyase_domain"/>
</dbReference>
<evidence type="ECO:0000256" key="3">
    <source>
        <dbReference type="ARBA" id="ARBA00022723"/>
    </source>
</evidence>
<dbReference type="PIRSF" id="PIRSF015582">
    <property type="entry name" value="Cit_lyase_B"/>
    <property type="match status" value="1"/>
</dbReference>
<dbReference type="InterPro" id="IPR015813">
    <property type="entry name" value="Pyrv/PenolPyrv_kinase-like_dom"/>
</dbReference>
<comment type="similarity">
    <text evidence="2">Belongs to the HpcH/HpaI aldolase family.</text>
</comment>
<dbReference type="Gene3D" id="3.20.20.60">
    <property type="entry name" value="Phosphoenolpyruvate-binding domains"/>
    <property type="match status" value="1"/>
</dbReference>
<dbReference type="Pfam" id="PF03328">
    <property type="entry name" value="HpcH_HpaI"/>
    <property type="match status" value="1"/>
</dbReference>
<protein>
    <submittedName>
        <fullName evidence="6">CoA ester lyase</fullName>
    </submittedName>
</protein>
<evidence type="ECO:0000313" key="7">
    <source>
        <dbReference type="Proteomes" id="UP001220395"/>
    </source>
</evidence>
<evidence type="ECO:0000256" key="4">
    <source>
        <dbReference type="ARBA" id="ARBA00022842"/>
    </source>
</evidence>
<dbReference type="InterPro" id="IPR011206">
    <property type="entry name" value="Citrate_lyase_beta/mcl1/mcl2"/>
</dbReference>
<evidence type="ECO:0000259" key="5">
    <source>
        <dbReference type="Pfam" id="PF03328"/>
    </source>
</evidence>
<feature type="domain" description="HpcH/HpaI aldolase/citrate lyase" evidence="5">
    <location>
        <begin position="6"/>
        <end position="214"/>
    </location>
</feature>
<organism evidence="6 7">
    <name type="scientific">Sphingomonas naphthae</name>
    <dbReference type="NCBI Taxonomy" id="1813468"/>
    <lineage>
        <taxon>Bacteria</taxon>
        <taxon>Pseudomonadati</taxon>
        <taxon>Pseudomonadota</taxon>
        <taxon>Alphaproteobacteria</taxon>
        <taxon>Sphingomonadales</taxon>
        <taxon>Sphingomonadaceae</taxon>
        <taxon>Sphingomonas</taxon>
    </lineage>
</organism>
<gene>
    <name evidence="6" type="ORF">PQ455_17690</name>
</gene>
<keyword evidence="4" id="KW-0460">Magnesium</keyword>
<evidence type="ECO:0000256" key="2">
    <source>
        <dbReference type="ARBA" id="ARBA00005568"/>
    </source>
</evidence>
<dbReference type="EMBL" id="CP117411">
    <property type="protein sequence ID" value="WCT73415.1"/>
    <property type="molecule type" value="Genomic_DNA"/>
</dbReference>
<dbReference type="RefSeq" id="WP_273687614.1">
    <property type="nucleotide sequence ID" value="NZ_CP117411.1"/>
</dbReference>
<dbReference type="PANTHER" id="PTHR32308:SF10">
    <property type="entry name" value="CITRATE LYASE SUBUNIT BETA"/>
    <property type="match status" value="1"/>
</dbReference>
<proteinExistence type="inferred from homology"/>
<evidence type="ECO:0000313" key="6">
    <source>
        <dbReference type="EMBL" id="WCT73415.1"/>
    </source>
</evidence>
<keyword evidence="6" id="KW-0456">Lyase</keyword>
<comment type="cofactor">
    <cofactor evidence="1">
        <name>Mg(2+)</name>
        <dbReference type="ChEBI" id="CHEBI:18420"/>
    </cofactor>
</comment>